<evidence type="ECO:0000256" key="2">
    <source>
        <dbReference type="ARBA" id="ARBA00023030"/>
    </source>
</evidence>
<reference evidence="6" key="1">
    <citation type="submission" date="2025-08" db="UniProtKB">
        <authorList>
            <consortium name="RefSeq"/>
        </authorList>
    </citation>
    <scope>IDENTIFICATION</scope>
</reference>
<comment type="similarity">
    <text evidence="1">Belongs to the NGF-beta family.</text>
</comment>
<keyword evidence="5" id="KW-1185">Reference proteome</keyword>
<evidence type="ECO:0000313" key="6">
    <source>
        <dbReference type="RefSeq" id="XP_014663039.1"/>
    </source>
</evidence>
<dbReference type="InterPro" id="IPR020408">
    <property type="entry name" value="Nerve_growth_factor-like"/>
</dbReference>
<dbReference type="InterPro" id="IPR002072">
    <property type="entry name" value="Nerve_growth_factor-rel"/>
</dbReference>
<protein>
    <submittedName>
        <fullName evidence="6">Neurotrophin-4-like</fullName>
    </submittedName>
</protein>
<dbReference type="Proteomes" id="UP000695022">
    <property type="component" value="Unplaced"/>
</dbReference>
<dbReference type="SMART" id="SM00140">
    <property type="entry name" value="NGF"/>
    <property type="match status" value="1"/>
</dbReference>
<proteinExistence type="inferred from homology"/>
<accession>A0ABM1DSW8</accession>
<evidence type="ECO:0000256" key="1">
    <source>
        <dbReference type="ARBA" id="ARBA00010783"/>
    </source>
</evidence>
<dbReference type="Pfam" id="PF00243">
    <property type="entry name" value="NGF"/>
    <property type="match status" value="1"/>
</dbReference>
<feature type="compositionally biased region" description="Acidic residues" evidence="3">
    <location>
        <begin position="22"/>
        <end position="33"/>
    </location>
</feature>
<feature type="region of interest" description="Disordered" evidence="3">
    <location>
        <begin position="1"/>
        <end position="33"/>
    </location>
</feature>
<dbReference type="PANTHER" id="PTHR11589">
    <property type="entry name" value="NERVE GROWTH FACTOR NGF -RELATED"/>
    <property type="match status" value="1"/>
</dbReference>
<dbReference type="PROSITE" id="PS50270">
    <property type="entry name" value="NGF_2"/>
    <property type="match status" value="1"/>
</dbReference>
<dbReference type="InterPro" id="IPR029034">
    <property type="entry name" value="Cystine-knot_cytokine"/>
</dbReference>
<dbReference type="SUPFAM" id="SSF57501">
    <property type="entry name" value="Cystine-knot cytokines"/>
    <property type="match status" value="1"/>
</dbReference>
<keyword evidence="2" id="KW-0339">Growth factor</keyword>
<dbReference type="PANTHER" id="PTHR11589:SF11">
    <property type="entry name" value="PREPRO-NEUROTROPHIN"/>
    <property type="match status" value="1"/>
</dbReference>
<evidence type="ECO:0000259" key="4">
    <source>
        <dbReference type="SMART" id="SM00140"/>
    </source>
</evidence>
<evidence type="ECO:0000313" key="5">
    <source>
        <dbReference type="Proteomes" id="UP000695022"/>
    </source>
</evidence>
<organism evidence="5 6">
    <name type="scientific">Priapulus caudatus</name>
    <name type="common">Priapulid worm</name>
    <dbReference type="NCBI Taxonomy" id="37621"/>
    <lineage>
        <taxon>Eukaryota</taxon>
        <taxon>Metazoa</taxon>
        <taxon>Ecdysozoa</taxon>
        <taxon>Scalidophora</taxon>
        <taxon>Priapulida</taxon>
        <taxon>Priapulimorpha</taxon>
        <taxon>Priapulimorphida</taxon>
        <taxon>Priapulidae</taxon>
        <taxon>Priapulus</taxon>
    </lineage>
</organism>
<dbReference type="GeneID" id="106805812"/>
<sequence>MSRKFYSFPACAIPPRKHEKDEEQEEREEEEEESVEGVAYGLCRHGNRCTCLRSWVAPPVTLKLGFLVCCLVLVSTASGSPVRAEADMLSLHYPRHSRSNRTHVSAQAQLRRIARLESVINPQYMSSLVVLAPSPPSRPPFSRELNYNELYEKARKVDGEQTHGSKRASKHWDEADALREKRAVYDYAGNMPQSVCNSNSSWGARLTAFDRDDREVAVLQEILINGLIVNQYFYETTCVAEKSCYGVNHRKFYSICRSSPVFVYAYVINAHGDTGWSHVKVSGACDCALYKK</sequence>
<evidence type="ECO:0000256" key="3">
    <source>
        <dbReference type="SAM" id="MobiDB-lite"/>
    </source>
</evidence>
<name>A0ABM1DSW8_PRICU</name>
<dbReference type="RefSeq" id="XP_014663039.1">
    <property type="nucleotide sequence ID" value="XM_014807553.1"/>
</dbReference>
<dbReference type="Gene3D" id="2.10.90.10">
    <property type="entry name" value="Cystine-knot cytokines"/>
    <property type="match status" value="1"/>
</dbReference>
<feature type="domain" description="Nerve growth factor-related" evidence="4">
    <location>
        <begin position="194"/>
        <end position="288"/>
    </location>
</feature>
<gene>
    <name evidence="6" type="primary">LOC106805812</name>
</gene>